<evidence type="ECO:0000256" key="13">
    <source>
        <dbReference type="ARBA" id="ARBA00022723"/>
    </source>
</evidence>
<evidence type="ECO:0000256" key="4">
    <source>
        <dbReference type="ARBA" id="ARBA00005056"/>
    </source>
</evidence>
<dbReference type="GO" id="GO:0009090">
    <property type="term" value="P:homoserine biosynthetic process"/>
    <property type="evidence" value="ECO:0007669"/>
    <property type="project" value="UniProtKB-ARBA"/>
</dbReference>
<keyword evidence="15 29" id="KW-0418">Kinase</keyword>
<dbReference type="UniPathway" id="UPA00050">
    <property type="reaction ID" value="UER00063"/>
</dbReference>
<evidence type="ECO:0000256" key="17">
    <source>
        <dbReference type="ARBA" id="ARBA00022857"/>
    </source>
</evidence>
<dbReference type="InterPro" id="IPR036393">
    <property type="entry name" value="AceGlu_kinase-like_sf"/>
</dbReference>
<evidence type="ECO:0000259" key="28">
    <source>
        <dbReference type="PROSITE" id="PS51671"/>
    </source>
</evidence>
<dbReference type="PANTHER" id="PTHR43070">
    <property type="match status" value="1"/>
</dbReference>
<dbReference type="Pfam" id="PF22468">
    <property type="entry name" value="ACT_9"/>
    <property type="match status" value="2"/>
</dbReference>
<dbReference type="GO" id="GO:0004072">
    <property type="term" value="F:aspartate kinase activity"/>
    <property type="evidence" value="ECO:0007669"/>
    <property type="project" value="UniProtKB-EC"/>
</dbReference>
<keyword evidence="17" id="KW-0521">NADP</keyword>
<keyword evidence="12" id="KW-0791">Threonine biosynthesis</keyword>
<comment type="catalytic activity">
    <reaction evidence="26">
        <text>L-homoserine + NADP(+) = L-aspartate 4-semialdehyde + NADPH + H(+)</text>
        <dbReference type="Rhea" id="RHEA:15761"/>
        <dbReference type="ChEBI" id="CHEBI:15378"/>
        <dbReference type="ChEBI" id="CHEBI:57476"/>
        <dbReference type="ChEBI" id="CHEBI:57783"/>
        <dbReference type="ChEBI" id="CHEBI:58349"/>
        <dbReference type="ChEBI" id="CHEBI:537519"/>
        <dbReference type="EC" id="1.1.1.3"/>
    </reaction>
    <physiologicalReaction direction="right-to-left" evidence="26">
        <dbReference type="Rhea" id="RHEA:15763"/>
    </physiologicalReaction>
</comment>
<evidence type="ECO:0000256" key="25">
    <source>
        <dbReference type="ARBA" id="ARBA00048561"/>
    </source>
</evidence>
<dbReference type="RefSeq" id="WP_002697721.1">
    <property type="nucleotide sequence ID" value="NZ_AAWS01000015.1"/>
</dbReference>
<comment type="subunit">
    <text evidence="9">Homotetramer.</text>
</comment>
<evidence type="ECO:0000256" key="7">
    <source>
        <dbReference type="ARBA" id="ARBA00007952"/>
    </source>
</evidence>
<evidence type="ECO:0000256" key="19">
    <source>
        <dbReference type="ARBA" id="ARBA00023027"/>
    </source>
</evidence>
<keyword evidence="19" id="KW-0520">NAD</keyword>
<keyword evidence="21" id="KW-0457">Lysine biosynthesis</keyword>
<evidence type="ECO:0000256" key="10">
    <source>
        <dbReference type="ARBA" id="ARBA00022605"/>
    </source>
</evidence>
<evidence type="ECO:0000256" key="20">
    <source>
        <dbReference type="ARBA" id="ARBA00023053"/>
    </source>
</evidence>
<dbReference type="InterPro" id="IPR018042">
    <property type="entry name" value="Aspartate_kinase_CS"/>
</dbReference>
<dbReference type="CDD" id="cd04243">
    <property type="entry name" value="AAK_AK-HSDH-like"/>
    <property type="match status" value="1"/>
</dbReference>
<comment type="similarity">
    <text evidence="8">In the N-terminal section; belongs to the aspartokinase family.</text>
</comment>
<dbReference type="GO" id="GO:0046872">
    <property type="term" value="F:metal ion binding"/>
    <property type="evidence" value="ECO:0007669"/>
    <property type="project" value="UniProtKB-KW"/>
</dbReference>
<dbReference type="UniPathway" id="UPA00051">
    <property type="reaction ID" value="UER00462"/>
</dbReference>
<evidence type="ECO:0000256" key="24">
    <source>
        <dbReference type="ARBA" id="ARBA00044938"/>
    </source>
</evidence>
<comment type="pathway">
    <text evidence="6">Amino-acid biosynthesis; L-threonine biosynthesis; L-threonine from L-aspartate: step 1/5.</text>
</comment>
<dbReference type="InterPro" id="IPR019811">
    <property type="entry name" value="HDH_CS"/>
</dbReference>
<keyword evidence="13" id="KW-0479">Metal-binding</keyword>
<dbReference type="Gene3D" id="3.30.2130.10">
    <property type="entry name" value="VC0802-like"/>
    <property type="match status" value="1"/>
</dbReference>
<dbReference type="Gene3D" id="3.40.50.720">
    <property type="entry name" value="NAD(P)-binding Rossmann-like Domain"/>
    <property type="match status" value="1"/>
</dbReference>
<dbReference type="eggNOG" id="COG0460">
    <property type="taxonomic scope" value="Bacteria"/>
</dbReference>
<dbReference type="GO" id="GO:0004412">
    <property type="term" value="F:homoserine dehydrogenase activity"/>
    <property type="evidence" value="ECO:0007669"/>
    <property type="project" value="UniProtKB-EC"/>
</dbReference>
<comment type="cofactor">
    <cofactor evidence="1">
        <name>a metal cation</name>
        <dbReference type="ChEBI" id="CHEBI:25213"/>
    </cofactor>
</comment>
<comment type="catalytic activity">
    <reaction evidence="25">
        <text>L-aspartate + ATP = 4-phospho-L-aspartate + ADP</text>
        <dbReference type="Rhea" id="RHEA:23776"/>
        <dbReference type="ChEBI" id="CHEBI:29991"/>
        <dbReference type="ChEBI" id="CHEBI:30616"/>
        <dbReference type="ChEBI" id="CHEBI:57535"/>
        <dbReference type="ChEBI" id="CHEBI:456216"/>
        <dbReference type="EC" id="2.7.2.4"/>
    </reaction>
    <physiologicalReaction direction="left-to-right" evidence="25">
        <dbReference type="Rhea" id="RHEA:23777"/>
    </physiologicalReaction>
</comment>
<dbReference type="InterPro" id="IPR001048">
    <property type="entry name" value="Asp/Glu/Uridylate_kinase"/>
</dbReference>
<dbReference type="Proteomes" id="UP000004095">
    <property type="component" value="Unassembled WGS sequence"/>
</dbReference>
<dbReference type="AlphaFoldDB" id="A1ZLX2"/>
<dbReference type="InterPro" id="IPR036291">
    <property type="entry name" value="NAD(P)-bd_dom_sf"/>
</dbReference>
<evidence type="ECO:0000256" key="3">
    <source>
        <dbReference type="ARBA" id="ARBA00004986"/>
    </source>
</evidence>
<dbReference type="SUPFAM" id="SSF55021">
    <property type="entry name" value="ACT-like"/>
    <property type="match status" value="2"/>
</dbReference>
<evidence type="ECO:0000256" key="23">
    <source>
        <dbReference type="ARBA" id="ARBA00023268"/>
    </source>
</evidence>
<keyword evidence="10" id="KW-0028">Amino-acid biosynthesis</keyword>
<dbReference type="Gene3D" id="3.30.360.10">
    <property type="entry name" value="Dihydrodipicolinate Reductase, domain 2"/>
    <property type="match status" value="1"/>
</dbReference>
<dbReference type="PANTHER" id="PTHR43070:SF5">
    <property type="entry name" value="HOMOSERINE DEHYDROGENASE"/>
    <property type="match status" value="1"/>
</dbReference>
<evidence type="ECO:0000256" key="1">
    <source>
        <dbReference type="ARBA" id="ARBA00001920"/>
    </source>
</evidence>
<keyword evidence="14" id="KW-0547">Nucleotide-binding</keyword>
<comment type="pathway">
    <text evidence="4">Amino-acid biosynthesis; L-threonine biosynthesis; L-threonine from L-aspartate: step 3/5.</text>
</comment>
<organism evidence="29 30">
    <name type="scientific">Microscilla marina ATCC 23134</name>
    <dbReference type="NCBI Taxonomy" id="313606"/>
    <lineage>
        <taxon>Bacteria</taxon>
        <taxon>Pseudomonadati</taxon>
        <taxon>Bacteroidota</taxon>
        <taxon>Cytophagia</taxon>
        <taxon>Cytophagales</taxon>
        <taxon>Microscillaceae</taxon>
        <taxon>Microscilla</taxon>
    </lineage>
</organism>
<sequence length="831" mass="90317">MKVLKFGGTSVGSPESIKSVKDIVRQYQEGGQKIAVVVSALKGTTNALVEMGQKARLNDTTYQTILTNTENHHYDTIRTLIPVAVQSKLLSGVKVLFNEIGELLQGISLLRECSPRTLDMLLSFGERLSSLIVSEYLKIEGIQAVQVDARQLIETNDQYNKARVNTEATNQKIRHYFDALNGVAVVTGFIAATAQGDTTTLGRGGSDYTAAILGAALYAKEIEIWTDVDGMMTADPRVVKRAFSLEHLSYEEAMELSHFGAKIIYPPTLQPAISQNIPLRIKNTFNPDFAGTLIGQASAQGQFPVKGISSIAHIALLRVSGSGMVGVPGVSSRIFGALAQHQINIVLISQASSEHSICFAVAPEDAKEAKEVIEEAFSLEIQAKKVNKVSIEQDLSVVAIIGEHMRRMPGISGNLFTALGNNGINVVAIAQGSSELNVSTVIATKDLAKALNALHEAFFLSNTKTIHIFMLGAGLIGNTLLHQLHQQKEYLLQEQGININLVALANSKKMRFDENGLDISLSKDELLATGETSDTQAYINKMKALNLPNSIFVDCTAAHIAIDYYEDILKSSISIATPNKLANSADYLTYQRLKQAALLHGVKFLYETNVGAGLPVINTLNDLQNSGDKIHKIEGVLSGTLSYIFNNFDGSTPFSEIVKDAKNKGLTEPDPRDDLNGQDVARKILILAREVGWALEPDQVQVENILPQSCLDAASVEQFFDALEQANGVFQERVEQAAKEDKKLRLVAVLENGEAKVKLEAVDSTHPFYTLRGSDNMIAFTSQRYQSQPLVIRGPGAGADVTAAGVFAEIISVRHYLGQSSYKFNLSINKV</sequence>
<dbReference type="GO" id="GO:0005524">
    <property type="term" value="F:ATP binding"/>
    <property type="evidence" value="ECO:0007669"/>
    <property type="project" value="UniProtKB-KW"/>
</dbReference>
<evidence type="ECO:0000256" key="22">
    <source>
        <dbReference type="ARBA" id="ARBA00023167"/>
    </source>
</evidence>
<dbReference type="InterPro" id="IPR054352">
    <property type="entry name" value="ACT_Aspartokinase"/>
</dbReference>
<dbReference type="PIRSF" id="PIRSF000727">
    <property type="entry name" value="ThrA"/>
    <property type="match status" value="1"/>
</dbReference>
<dbReference type="InterPro" id="IPR001341">
    <property type="entry name" value="Asp_kinase"/>
</dbReference>
<evidence type="ECO:0000256" key="11">
    <source>
        <dbReference type="ARBA" id="ARBA00022679"/>
    </source>
</evidence>
<dbReference type="Pfam" id="PF03447">
    <property type="entry name" value="NAD_binding_3"/>
    <property type="match status" value="1"/>
</dbReference>
<dbReference type="InterPro" id="IPR005106">
    <property type="entry name" value="Asp/hSer_DH_NAD-bd"/>
</dbReference>
<evidence type="ECO:0000256" key="9">
    <source>
        <dbReference type="ARBA" id="ARBA00011881"/>
    </source>
</evidence>
<name>A1ZLX2_MICM2</name>
<evidence type="ECO:0000256" key="21">
    <source>
        <dbReference type="ARBA" id="ARBA00023154"/>
    </source>
</evidence>
<evidence type="ECO:0000313" key="29">
    <source>
        <dbReference type="EMBL" id="EAY28504.1"/>
    </source>
</evidence>
<feature type="domain" description="ACT" evidence="28">
    <location>
        <begin position="319"/>
        <end position="391"/>
    </location>
</feature>
<evidence type="ECO:0000256" key="8">
    <source>
        <dbReference type="ARBA" id="ARBA00010046"/>
    </source>
</evidence>
<feature type="domain" description="ACT" evidence="28">
    <location>
        <begin position="400"/>
        <end position="478"/>
    </location>
</feature>
<keyword evidence="22" id="KW-0486">Methionine biosynthesis</keyword>
<dbReference type="EMBL" id="AAWS01000015">
    <property type="protein sequence ID" value="EAY28504.1"/>
    <property type="molecule type" value="Genomic_DNA"/>
</dbReference>
<comment type="caution">
    <text evidence="29">The sequence shown here is derived from an EMBL/GenBank/DDBJ whole genome shotgun (WGS) entry which is preliminary data.</text>
</comment>
<dbReference type="PROSITE" id="PS51671">
    <property type="entry name" value="ACT"/>
    <property type="match status" value="2"/>
</dbReference>
<dbReference type="NCBIfam" id="TIGR00657">
    <property type="entry name" value="asp_kinases"/>
    <property type="match status" value="1"/>
</dbReference>
<comment type="catalytic activity">
    <reaction evidence="27">
        <text>L-homoserine + NAD(+) = L-aspartate 4-semialdehyde + NADH + H(+)</text>
        <dbReference type="Rhea" id="RHEA:15757"/>
        <dbReference type="ChEBI" id="CHEBI:15378"/>
        <dbReference type="ChEBI" id="CHEBI:57476"/>
        <dbReference type="ChEBI" id="CHEBI:57540"/>
        <dbReference type="ChEBI" id="CHEBI:57945"/>
        <dbReference type="ChEBI" id="CHEBI:537519"/>
        <dbReference type="EC" id="1.1.1.3"/>
    </reaction>
    <physiologicalReaction direction="right-to-left" evidence="27">
        <dbReference type="Rhea" id="RHEA:15759"/>
    </physiologicalReaction>
</comment>
<dbReference type="GO" id="GO:0009086">
    <property type="term" value="P:methionine biosynthetic process"/>
    <property type="evidence" value="ECO:0007669"/>
    <property type="project" value="UniProtKB-KW"/>
</dbReference>
<evidence type="ECO:0000256" key="27">
    <source>
        <dbReference type="ARBA" id="ARBA00049031"/>
    </source>
</evidence>
<dbReference type="InterPro" id="IPR045865">
    <property type="entry name" value="ACT-like_dom_sf"/>
</dbReference>
<keyword evidence="16" id="KW-0067">ATP-binding</keyword>
<dbReference type="InterPro" id="IPR049638">
    <property type="entry name" value="AK-HD"/>
</dbReference>
<dbReference type="NCBIfam" id="NF006959">
    <property type="entry name" value="PRK09436.1"/>
    <property type="match status" value="1"/>
</dbReference>
<dbReference type="NCBIfam" id="NF007003">
    <property type="entry name" value="PRK09466.1"/>
    <property type="match status" value="1"/>
</dbReference>
<keyword evidence="20" id="KW-0915">Sodium</keyword>
<comment type="pathway">
    <text evidence="3">Amino-acid biosynthesis; L-methionine biosynthesis via de novo pathway; L-homoserine from L-aspartate: step 1/3.</text>
</comment>
<dbReference type="GO" id="GO:0050661">
    <property type="term" value="F:NADP binding"/>
    <property type="evidence" value="ECO:0007669"/>
    <property type="project" value="InterPro"/>
</dbReference>
<reference evidence="29 30" key="1">
    <citation type="submission" date="2007-01" db="EMBL/GenBank/DDBJ databases">
        <authorList>
            <person name="Haygood M."/>
            <person name="Podell S."/>
            <person name="Anderson C."/>
            <person name="Hopkinson B."/>
            <person name="Roe K."/>
            <person name="Barbeau K."/>
            <person name="Gaasterland T."/>
            <person name="Ferriera S."/>
            <person name="Johnson J."/>
            <person name="Kravitz S."/>
            <person name="Beeson K."/>
            <person name="Sutton G."/>
            <person name="Rogers Y.-H."/>
            <person name="Friedman R."/>
            <person name="Frazier M."/>
            <person name="Venter J.C."/>
        </authorList>
    </citation>
    <scope>NUCLEOTIDE SEQUENCE [LARGE SCALE GENOMIC DNA]</scope>
    <source>
        <strain evidence="29 30">ATCC 23134</strain>
    </source>
</reference>
<evidence type="ECO:0000256" key="26">
    <source>
        <dbReference type="ARBA" id="ARBA00048841"/>
    </source>
</evidence>
<dbReference type="FunFam" id="3.30.2130.10:FF:000001">
    <property type="entry name" value="Bifunctional aspartokinase/homoserine dehydrogenase"/>
    <property type="match status" value="1"/>
</dbReference>
<evidence type="ECO:0000256" key="15">
    <source>
        <dbReference type="ARBA" id="ARBA00022777"/>
    </source>
</evidence>
<dbReference type="InterPro" id="IPR002912">
    <property type="entry name" value="ACT_dom"/>
</dbReference>
<dbReference type="eggNOG" id="COG0527">
    <property type="taxonomic scope" value="Bacteria"/>
</dbReference>
<dbReference type="CDD" id="cd04921">
    <property type="entry name" value="ACT_AKi-HSDH-ThrA-like_1"/>
    <property type="match status" value="1"/>
</dbReference>
<comment type="pathway">
    <text evidence="2">Amino-acid biosynthesis; L-lysine biosynthesis via DAP pathway; (S)-tetrahydrodipicolinate from L-aspartate: step 1/4.</text>
</comment>
<evidence type="ECO:0000256" key="18">
    <source>
        <dbReference type="ARBA" id="ARBA00023002"/>
    </source>
</evidence>
<keyword evidence="30" id="KW-1185">Reference proteome</keyword>
<dbReference type="InterPro" id="IPR001342">
    <property type="entry name" value="HDH_cat"/>
</dbReference>
<dbReference type="InterPro" id="IPR011147">
    <property type="entry name" value="Bifunc_Aspkin/hSer_DH"/>
</dbReference>
<dbReference type="PROSITE" id="PS01042">
    <property type="entry name" value="HOMOSER_DHGENASE"/>
    <property type="match status" value="1"/>
</dbReference>
<evidence type="ECO:0000256" key="2">
    <source>
        <dbReference type="ARBA" id="ARBA00004766"/>
    </source>
</evidence>
<evidence type="ECO:0000256" key="16">
    <source>
        <dbReference type="ARBA" id="ARBA00022840"/>
    </source>
</evidence>
<dbReference type="GO" id="GO:0009088">
    <property type="term" value="P:threonine biosynthetic process"/>
    <property type="evidence" value="ECO:0007669"/>
    <property type="project" value="UniProtKB-UniPathway"/>
</dbReference>
<proteinExistence type="inferred from homology"/>
<dbReference type="SUPFAM" id="SSF51735">
    <property type="entry name" value="NAD(P)-binding Rossmann-fold domains"/>
    <property type="match status" value="1"/>
</dbReference>
<dbReference type="OrthoDB" id="9799110at2"/>
<dbReference type="Pfam" id="PF00742">
    <property type="entry name" value="Homoserine_dh"/>
    <property type="match status" value="1"/>
</dbReference>
<dbReference type="SUPFAM" id="SSF55347">
    <property type="entry name" value="Glyceraldehyde-3-phosphate dehydrogenase-like, C-terminal domain"/>
    <property type="match status" value="1"/>
</dbReference>
<evidence type="ECO:0000256" key="14">
    <source>
        <dbReference type="ARBA" id="ARBA00022741"/>
    </source>
</evidence>
<dbReference type="Gene3D" id="3.40.1160.10">
    <property type="entry name" value="Acetylglutamate kinase-like"/>
    <property type="match status" value="1"/>
</dbReference>
<evidence type="ECO:0000256" key="12">
    <source>
        <dbReference type="ARBA" id="ARBA00022697"/>
    </source>
</evidence>
<keyword evidence="23" id="KW-0511">Multifunctional enzyme</keyword>
<dbReference type="UniPathway" id="UPA00034">
    <property type="reaction ID" value="UER00015"/>
</dbReference>
<evidence type="ECO:0000256" key="6">
    <source>
        <dbReference type="ARBA" id="ARBA00005139"/>
    </source>
</evidence>
<dbReference type="GO" id="GO:0009089">
    <property type="term" value="P:lysine biosynthetic process via diaminopimelate"/>
    <property type="evidence" value="ECO:0007669"/>
    <property type="project" value="UniProtKB-UniPathway"/>
</dbReference>
<evidence type="ECO:0000256" key="5">
    <source>
        <dbReference type="ARBA" id="ARBA00005062"/>
    </source>
</evidence>
<dbReference type="PROSITE" id="PS00324">
    <property type="entry name" value="ASPARTOKINASE"/>
    <property type="match status" value="1"/>
</dbReference>
<dbReference type="SUPFAM" id="SSF53633">
    <property type="entry name" value="Carbamate kinase-like"/>
    <property type="match status" value="1"/>
</dbReference>
<gene>
    <name evidence="29" type="ORF">M23134_04351</name>
</gene>
<comment type="pathway">
    <text evidence="5">Amino-acid biosynthesis; L-methionine biosynthesis via de novo pathway; L-homoserine from L-aspartate: step 3/3.</text>
</comment>
<comment type="function">
    <text evidence="24">Bifunctional aspartate kinase and homoserine dehydrogenase that catalyzes the first and the third steps toward the synthesis of lysine, methionine and threonine from aspartate.</text>
</comment>
<dbReference type="Pfam" id="PF00696">
    <property type="entry name" value="AA_kinase"/>
    <property type="match status" value="1"/>
</dbReference>
<keyword evidence="11" id="KW-0808">Transferase</keyword>
<evidence type="ECO:0000313" key="30">
    <source>
        <dbReference type="Proteomes" id="UP000004095"/>
    </source>
</evidence>
<protein>
    <submittedName>
        <fullName evidence="29">Bifunctional aspartokinase/homoserine dehydrogenase 1, (Ak-hd 1) (Ak-hsdh 1)</fullName>
    </submittedName>
</protein>
<keyword evidence="18" id="KW-0560">Oxidoreductase</keyword>
<accession>A1ZLX2</accession>
<comment type="similarity">
    <text evidence="7">In the C-terminal section; belongs to the homoserine dehydrogenase family.</text>
</comment>
<dbReference type="FunFam" id="3.30.360.10:FF:000006">
    <property type="entry name" value="Bifunctional aspartokinase/homoserine dehydrogenase"/>
    <property type="match status" value="1"/>
</dbReference>